<gene>
    <name evidence="2" type="ORF">Lalb_Chr16g0387751</name>
</gene>
<evidence type="ECO:0000256" key="1">
    <source>
        <dbReference type="SAM" id="SignalP"/>
    </source>
</evidence>
<dbReference type="EMBL" id="WOCE01000016">
    <property type="protein sequence ID" value="KAE9597552.1"/>
    <property type="molecule type" value="Genomic_DNA"/>
</dbReference>
<sequence>MLSAALLLVVSFFTTPVMYGDMLFNCFWKIEAIPNFVFLCYYTCHVWRRACSNLHHI</sequence>
<dbReference type="AlphaFoldDB" id="A0A6A4P6Y7"/>
<feature type="chain" id="PRO_5025470097" evidence="1">
    <location>
        <begin position="21"/>
        <end position="57"/>
    </location>
</feature>
<proteinExistence type="predicted"/>
<comment type="caution">
    <text evidence="2">The sequence shown here is derived from an EMBL/GenBank/DDBJ whole genome shotgun (WGS) entry which is preliminary data.</text>
</comment>
<accession>A0A6A4P6Y7</accession>
<evidence type="ECO:0000313" key="2">
    <source>
        <dbReference type="EMBL" id="KAE9597552.1"/>
    </source>
</evidence>
<reference evidence="3" key="1">
    <citation type="journal article" date="2020" name="Nat. Commun.">
        <title>Genome sequence of the cluster root forming white lupin.</title>
        <authorList>
            <person name="Hufnagel B."/>
            <person name="Marques A."/>
            <person name="Soriano A."/>
            <person name="Marques L."/>
            <person name="Divol F."/>
            <person name="Doumas P."/>
            <person name="Sallet E."/>
            <person name="Mancinotti D."/>
            <person name="Carrere S."/>
            <person name="Marande W."/>
            <person name="Arribat S."/>
            <person name="Keller J."/>
            <person name="Huneau C."/>
            <person name="Blein T."/>
            <person name="Aime D."/>
            <person name="Laguerre M."/>
            <person name="Taylor J."/>
            <person name="Schubert V."/>
            <person name="Nelson M."/>
            <person name="Geu-Flores F."/>
            <person name="Crespi M."/>
            <person name="Gallardo-Guerrero K."/>
            <person name="Delaux P.-M."/>
            <person name="Salse J."/>
            <person name="Berges H."/>
            <person name="Guyot R."/>
            <person name="Gouzy J."/>
            <person name="Peret B."/>
        </authorList>
    </citation>
    <scope>NUCLEOTIDE SEQUENCE [LARGE SCALE GENOMIC DNA]</scope>
    <source>
        <strain evidence="3">cv. Amiga</strain>
    </source>
</reference>
<organism evidence="2 3">
    <name type="scientific">Lupinus albus</name>
    <name type="common">White lupine</name>
    <name type="synonym">Lupinus termis</name>
    <dbReference type="NCBI Taxonomy" id="3870"/>
    <lineage>
        <taxon>Eukaryota</taxon>
        <taxon>Viridiplantae</taxon>
        <taxon>Streptophyta</taxon>
        <taxon>Embryophyta</taxon>
        <taxon>Tracheophyta</taxon>
        <taxon>Spermatophyta</taxon>
        <taxon>Magnoliopsida</taxon>
        <taxon>eudicotyledons</taxon>
        <taxon>Gunneridae</taxon>
        <taxon>Pentapetalae</taxon>
        <taxon>rosids</taxon>
        <taxon>fabids</taxon>
        <taxon>Fabales</taxon>
        <taxon>Fabaceae</taxon>
        <taxon>Papilionoideae</taxon>
        <taxon>50 kb inversion clade</taxon>
        <taxon>genistoids sensu lato</taxon>
        <taxon>core genistoids</taxon>
        <taxon>Genisteae</taxon>
        <taxon>Lupinus</taxon>
    </lineage>
</organism>
<protein>
    <submittedName>
        <fullName evidence="2">Uncharacterized protein</fullName>
    </submittedName>
</protein>
<name>A0A6A4P6Y7_LUPAL</name>
<evidence type="ECO:0000313" key="3">
    <source>
        <dbReference type="Proteomes" id="UP000447434"/>
    </source>
</evidence>
<dbReference type="Proteomes" id="UP000447434">
    <property type="component" value="Chromosome 16"/>
</dbReference>
<feature type="signal peptide" evidence="1">
    <location>
        <begin position="1"/>
        <end position="20"/>
    </location>
</feature>
<keyword evidence="3" id="KW-1185">Reference proteome</keyword>
<keyword evidence="1" id="KW-0732">Signal</keyword>